<evidence type="ECO:0000259" key="9">
    <source>
        <dbReference type="Pfam" id="PF04535"/>
    </source>
</evidence>
<dbReference type="GeneID" id="116211446"/>
<dbReference type="InterPro" id="IPR044173">
    <property type="entry name" value="CASPL"/>
</dbReference>
<dbReference type="InterPro" id="IPR006702">
    <property type="entry name" value="CASP_dom"/>
</dbReference>
<feature type="domain" description="Casparian strip membrane protein" evidence="9">
    <location>
        <begin position="30"/>
        <end position="174"/>
    </location>
</feature>
<accession>A0A6P8DW67</accession>
<comment type="subcellular location">
    <subcellularLocation>
        <location evidence="1 8">Cell membrane</location>
        <topology evidence="1 8">Multi-pass membrane protein</topology>
    </subcellularLocation>
</comment>
<feature type="transmembrane region" description="Helical" evidence="8">
    <location>
        <begin position="113"/>
        <end position="140"/>
    </location>
</feature>
<feature type="transmembrane region" description="Helical" evidence="8">
    <location>
        <begin position="82"/>
        <end position="106"/>
    </location>
</feature>
<dbReference type="RefSeq" id="XP_031401702.1">
    <property type="nucleotide sequence ID" value="XM_031545842.1"/>
</dbReference>
<comment type="similarity">
    <text evidence="2 8">Belongs to the Casparian strip membrane proteins (CASP) family.</text>
</comment>
<reference evidence="10" key="1">
    <citation type="journal article" date="2020" name="Plant Biotechnol. J.">
        <title>The pomegranate (Punica granatum L.) draft genome dissects genetic divergence between soft- and hard-seeded cultivars.</title>
        <authorList>
            <person name="Luo X."/>
            <person name="Li H."/>
            <person name="Wu Z."/>
            <person name="Yao W."/>
            <person name="Zhao P."/>
            <person name="Cao D."/>
            <person name="Yu H."/>
            <person name="Li K."/>
            <person name="Poudel K."/>
            <person name="Zhao D."/>
            <person name="Zhang F."/>
            <person name="Xia X."/>
            <person name="Chen L."/>
            <person name="Wang Q."/>
            <person name="Jing D."/>
            <person name="Cao S."/>
        </authorList>
    </citation>
    <scope>NUCLEOTIDE SEQUENCE [LARGE SCALE GENOMIC DNA]</scope>
    <source>
        <strain evidence="10">cv. Tunisia</strain>
    </source>
</reference>
<keyword evidence="6 8" id="KW-1133">Transmembrane helix</keyword>
<dbReference type="AlphaFoldDB" id="A0A6P8DW67"/>
<protein>
    <recommendedName>
        <fullName evidence="8">CASP-like protein</fullName>
    </recommendedName>
</protein>
<reference evidence="11" key="2">
    <citation type="submission" date="2025-08" db="UniProtKB">
        <authorList>
            <consortium name="RefSeq"/>
        </authorList>
    </citation>
    <scope>IDENTIFICATION</scope>
    <source>
        <tissue evidence="11">Leaf</tissue>
    </source>
</reference>
<evidence type="ECO:0000256" key="3">
    <source>
        <dbReference type="ARBA" id="ARBA00011489"/>
    </source>
</evidence>
<evidence type="ECO:0000256" key="5">
    <source>
        <dbReference type="ARBA" id="ARBA00022692"/>
    </source>
</evidence>
<evidence type="ECO:0000313" key="11">
    <source>
        <dbReference type="RefSeq" id="XP_031401702.1"/>
    </source>
</evidence>
<keyword evidence="5 8" id="KW-0812">Transmembrane</keyword>
<dbReference type="OrthoDB" id="1898688at2759"/>
<dbReference type="GO" id="GO:0005886">
    <property type="term" value="C:plasma membrane"/>
    <property type="evidence" value="ECO:0007669"/>
    <property type="project" value="UniProtKB-SubCell"/>
</dbReference>
<evidence type="ECO:0000256" key="6">
    <source>
        <dbReference type="ARBA" id="ARBA00022989"/>
    </source>
</evidence>
<proteinExistence type="inferred from homology"/>
<dbReference type="PANTHER" id="PTHR36488">
    <property type="entry name" value="CASP-LIKE PROTEIN 1U1"/>
    <property type="match status" value="1"/>
</dbReference>
<dbReference type="Pfam" id="PF04535">
    <property type="entry name" value="CASP_dom"/>
    <property type="match status" value="1"/>
</dbReference>
<organism evidence="10 11">
    <name type="scientific">Punica granatum</name>
    <name type="common">Pomegranate</name>
    <dbReference type="NCBI Taxonomy" id="22663"/>
    <lineage>
        <taxon>Eukaryota</taxon>
        <taxon>Viridiplantae</taxon>
        <taxon>Streptophyta</taxon>
        <taxon>Embryophyta</taxon>
        <taxon>Tracheophyta</taxon>
        <taxon>Spermatophyta</taxon>
        <taxon>Magnoliopsida</taxon>
        <taxon>eudicotyledons</taxon>
        <taxon>Gunneridae</taxon>
        <taxon>Pentapetalae</taxon>
        <taxon>rosids</taxon>
        <taxon>malvids</taxon>
        <taxon>Myrtales</taxon>
        <taxon>Lythraceae</taxon>
        <taxon>Punica</taxon>
    </lineage>
</organism>
<evidence type="ECO:0000256" key="7">
    <source>
        <dbReference type="ARBA" id="ARBA00023136"/>
    </source>
</evidence>
<sequence length="195" mass="21010">MKIKWSSSPKMTEEEATAEQLTRAGWLYHELGLRLAALGLTLAAAVVVGVDKETEVVSVSIASSLPPLRVPVTAKWNYMSSIVYFMASNAIASSYAIVSLCFAAFAPRDNIRLVLGILDAGMVGFLLSANGACAAIGVIAREGNSHVHWNKVCDLFSTFCNRMAAAVILSLIGSSLFLFLTVLNMVKLHEKSRSR</sequence>
<keyword evidence="4 8" id="KW-1003">Cell membrane</keyword>
<dbReference type="PANTHER" id="PTHR36488:SF8">
    <property type="entry name" value="CASP-LIKE PROTEIN 1U1"/>
    <property type="match status" value="1"/>
</dbReference>
<evidence type="ECO:0000256" key="4">
    <source>
        <dbReference type="ARBA" id="ARBA00022475"/>
    </source>
</evidence>
<feature type="transmembrane region" description="Helical" evidence="8">
    <location>
        <begin position="164"/>
        <end position="186"/>
    </location>
</feature>
<comment type="subunit">
    <text evidence="3 8">Homodimer and heterodimers.</text>
</comment>
<evidence type="ECO:0000256" key="2">
    <source>
        <dbReference type="ARBA" id="ARBA00007651"/>
    </source>
</evidence>
<evidence type="ECO:0000256" key="1">
    <source>
        <dbReference type="ARBA" id="ARBA00004651"/>
    </source>
</evidence>
<gene>
    <name evidence="11" type="primary">LOC116211446</name>
</gene>
<dbReference type="Proteomes" id="UP000515151">
    <property type="component" value="Chromosome 6"/>
</dbReference>
<dbReference type="NCBIfam" id="TIGR01569">
    <property type="entry name" value="A_tha_TIGR01569"/>
    <property type="match status" value="1"/>
</dbReference>
<dbReference type="InterPro" id="IPR006459">
    <property type="entry name" value="CASP/CASPL"/>
</dbReference>
<name>A0A6P8DW67_PUNGR</name>
<keyword evidence="7 8" id="KW-0472">Membrane</keyword>
<feature type="transmembrane region" description="Helical" evidence="8">
    <location>
        <begin position="31"/>
        <end position="50"/>
    </location>
</feature>
<keyword evidence="10" id="KW-1185">Reference proteome</keyword>
<evidence type="ECO:0000256" key="8">
    <source>
        <dbReference type="RuleBase" id="RU361233"/>
    </source>
</evidence>
<evidence type="ECO:0000313" key="10">
    <source>
        <dbReference type="Proteomes" id="UP000515151"/>
    </source>
</evidence>